<organism evidence="2 3">
    <name type="scientific">Brevibacillus brevis (strain 47 / JCM 6285 / NBRC 100599)</name>
    <dbReference type="NCBI Taxonomy" id="358681"/>
    <lineage>
        <taxon>Bacteria</taxon>
        <taxon>Bacillati</taxon>
        <taxon>Bacillota</taxon>
        <taxon>Bacilli</taxon>
        <taxon>Bacillales</taxon>
        <taxon>Paenibacillaceae</taxon>
        <taxon>Brevibacillus</taxon>
    </lineage>
</organism>
<dbReference type="EMBL" id="AP008955">
    <property type="protein sequence ID" value="BAH45895.1"/>
    <property type="molecule type" value="Genomic_DNA"/>
</dbReference>
<accession>C0ZL68</accession>
<protein>
    <recommendedName>
        <fullName evidence="1">YcdB/YcdC repeated domain-containing protein</fullName>
    </recommendedName>
</protein>
<gene>
    <name evidence="2" type="ordered locus">BBR47_49180</name>
</gene>
<name>C0ZL68_BREBN</name>
<dbReference type="STRING" id="358681.BBR47_49180"/>
<evidence type="ECO:0000313" key="3">
    <source>
        <dbReference type="Proteomes" id="UP000001877"/>
    </source>
</evidence>
<dbReference type="eggNOG" id="ENOG502ZWNX">
    <property type="taxonomic scope" value="Bacteria"/>
</dbReference>
<reference evidence="2 3" key="1">
    <citation type="submission" date="2005-03" db="EMBL/GenBank/DDBJ databases">
        <title>Brevibacillus brevis strain 47, complete genome.</title>
        <authorList>
            <person name="Hosoyama A."/>
            <person name="Yamada R."/>
            <person name="Hongo Y."/>
            <person name="Terui Y."/>
            <person name="Ankai A."/>
            <person name="Masuyama W."/>
            <person name="Sekiguchi M."/>
            <person name="Takeda T."/>
            <person name="Asano K."/>
            <person name="Ohji S."/>
            <person name="Ichikawa N."/>
            <person name="Narita S."/>
            <person name="Aoki N."/>
            <person name="Miura H."/>
            <person name="Matsushita S."/>
            <person name="Sekigawa T."/>
            <person name="Yamagata H."/>
            <person name="Yoshikawa H."/>
            <person name="Udaka S."/>
            <person name="Tanikawa S."/>
            <person name="Fujita N."/>
        </authorList>
    </citation>
    <scope>NUCLEOTIDE SEQUENCE [LARGE SCALE GENOMIC DNA]</scope>
    <source>
        <strain evidence="3">47 / JCM 6285 / NBRC 100599</strain>
    </source>
</reference>
<dbReference type="AlphaFoldDB" id="C0ZL68"/>
<proteinExistence type="predicted"/>
<feature type="domain" description="YcdB/YcdC repeated" evidence="1">
    <location>
        <begin position="341"/>
        <end position="460"/>
    </location>
</feature>
<dbReference type="InterPro" id="IPR032599">
    <property type="entry name" value="YcdB/YcdC_rep_domain"/>
</dbReference>
<sequence>MKKLNKVIFSVTTATLLATTPIYLTNNGQVLAEESKAKELAPEWKVKVELAIQKVKERLPYLADFSYSSLEILEKKDGTNRITIILQTSKEKKKPSFEFSLDKQGNPKGFRYNEEFPEEGRPKIEHDKVVSKATDFMKQWYGADMGGFKYNPNYSDQNEALFTKQVNGLPYLNVNVNLTVNSKGEVISKGEGLYGLGGDDAPALEDLKFADPKEAISKDQAEKAFAKHLKLFYLKQPVEGWNEKTKEYLYGSPTLRYKSEFSEFIDAKTGMEVPDDEGSGSAYEGSGSAYNPIVRVNPVGKEVTVKTTEEAAALFAAFGIESKAEKIKEGISEDTKGKEYTHEINKDLEAIIITEKETGRFMSYGMVDKKKKEREHPEEDPNGKKWLTPEESMKLAIAALEKYGPKHVKEVMPIGTAEFRQRGAEQGFKFVNVHEGIPVLDDEISIRIDRITGEVISLRMEDVSWEPLILPDPKKAVSHEQAVKEYLKVRPLELQYLTPDADILSDNPSYQPILAYRTAISLDHREIDALTGKFTTTGEFH</sequence>
<dbReference type="HOGENOM" id="CLU_033979_0_0_9"/>
<evidence type="ECO:0000259" key="1">
    <source>
        <dbReference type="Pfam" id="PF16244"/>
    </source>
</evidence>
<feature type="domain" description="YcdB/YcdC repeated" evidence="1">
    <location>
        <begin position="79"/>
        <end position="187"/>
    </location>
</feature>
<evidence type="ECO:0000313" key="2">
    <source>
        <dbReference type="EMBL" id="BAH45895.1"/>
    </source>
</evidence>
<keyword evidence="3" id="KW-1185">Reference proteome</keyword>
<dbReference type="Pfam" id="PF16244">
    <property type="entry name" value="DUF4901"/>
    <property type="match status" value="2"/>
</dbReference>
<dbReference type="KEGG" id="bbe:BBR47_49180"/>
<dbReference type="Proteomes" id="UP000001877">
    <property type="component" value="Chromosome"/>
</dbReference>